<feature type="compositionally biased region" description="Gly residues" evidence="1">
    <location>
        <begin position="115"/>
        <end position="128"/>
    </location>
</feature>
<accession>A0A1R3I1E5</accession>
<dbReference type="AlphaFoldDB" id="A0A1R3I1E5"/>
<protein>
    <submittedName>
        <fullName evidence="2">Uncharacterized protein</fullName>
    </submittedName>
</protein>
<gene>
    <name evidence="2" type="ORF">COLO4_25575</name>
</gene>
<name>A0A1R3I1E5_9ROSI</name>
<evidence type="ECO:0000313" key="3">
    <source>
        <dbReference type="Proteomes" id="UP000187203"/>
    </source>
</evidence>
<dbReference type="Proteomes" id="UP000187203">
    <property type="component" value="Unassembled WGS sequence"/>
</dbReference>
<dbReference type="EMBL" id="AWUE01019090">
    <property type="protein sequence ID" value="OMO76415.1"/>
    <property type="molecule type" value="Genomic_DNA"/>
</dbReference>
<reference evidence="3" key="1">
    <citation type="submission" date="2013-09" db="EMBL/GenBank/DDBJ databases">
        <title>Corchorus olitorius genome sequencing.</title>
        <authorList>
            <person name="Alam M."/>
            <person name="Haque M.S."/>
            <person name="Islam M.S."/>
            <person name="Emdad E.M."/>
            <person name="Islam M.M."/>
            <person name="Ahmed B."/>
            <person name="Halim A."/>
            <person name="Hossen Q.M.M."/>
            <person name="Hossain M.Z."/>
            <person name="Ahmed R."/>
            <person name="Khan M.M."/>
            <person name="Islam R."/>
            <person name="Rashid M.M."/>
            <person name="Khan S.A."/>
            <person name="Rahman M.S."/>
            <person name="Alam M."/>
            <person name="Yahiya A.S."/>
            <person name="Khan M.S."/>
            <person name="Azam M.S."/>
            <person name="Haque T."/>
            <person name="Lashkar M.Z.H."/>
            <person name="Akhand A.I."/>
            <person name="Morshed G."/>
            <person name="Roy S."/>
            <person name="Uddin K.S."/>
            <person name="Rabeya T."/>
            <person name="Hossain A.S."/>
            <person name="Chowdhury A."/>
            <person name="Snigdha A.R."/>
            <person name="Mortoza M.S."/>
            <person name="Matin S.A."/>
            <person name="Hoque S.M.E."/>
            <person name="Islam M.K."/>
            <person name="Roy D.K."/>
            <person name="Haider R."/>
            <person name="Moosa M.M."/>
            <person name="Elias S.M."/>
            <person name="Hasan A.M."/>
            <person name="Jahan S."/>
            <person name="Shafiuddin M."/>
            <person name="Mahmood N."/>
            <person name="Shommy N.S."/>
        </authorList>
    </citation>
    <scope>NUCLEOTIDE SEQUENCE [LARGE SCALE GENOMIC DNA]</scope>
    <source>
        <strain evidence="3">cv. O-4</strain>
    </source>
</reference>
<keyword evidence="3" id="KW-1185">Reference proteome</keyword>
<organism evidence="2 3">
    <name type="scientific">Corchorus olitorius</name>
    <dbReference type="NCBI Taxonomy" id="93759"/>
    <lineage>
        <taxon>Eukaryota</taxon>
        <taxon>Viridiplantae</taxon>
        <taxon>Streptophyta</taxon>
        <taxon>Embryophyta</taxon>
        <taxon>Tracheophyta</taxon>
        <taxon>Spermatophyta</taxon>
        <taxon>Magnoliopsida</taxon>
        <taxon>eudicotyledons</taxon>
        <taxon>Gunneridae</taxon>
        <taxon>Pentapetalae</taxon>
        <taxon>rosids</taxon>
        <taxon>malvids</taxon>
        <taxon>Malvales</taxon>
        <taxon>Malvaceae</taxon>
        <taxon>Grewioideae</taxon>
        <taxon>Apeibeae</taxon>
        <taxon>Corchorus</taxon>
    </lineage>
</organism>
<evidence type="ECO:0000313" key="2">
    <source>
        <dbReference type="EMBL" id="OMO76415.1"/>
    </source>
</evidence>
<feature type="region of interest" description="Disordered" evidence="1">
    <location>
        <begin position="107"/>
        <end position="128"/>
    </location>
</feature>
<evidence type="ECO:0000256" key="1">
    <source>
        <dbReference type="SAM" id="MobiDB-lite"/>
    </source>
</evidence>
<proteinExistence type="predicted"/>
<sequence length="161" mass="17762">MANPKIEMAAIDQEIGAINDQRVPGIVDDLENAKLLRNPENPNQLIREGEELDITRIEVDLKFTICKLYERKWLWVNVYGLEFVLVGRFRRWHCPINLRWKGAAAKSQAHAPAPHGGGGGGRDQGGGDGRGRHQCIFVSLGRGIAARFGLGRGTVCNPIVV</sequence>
<comment type="caution">
    <text evidence="2">The sequence shown here is derived from an EMBL/GenBank/DDBJ whole genome shotgun (WGS) entry which is preliminary data.</text>
</comment>